<dbReference type="Pfam" id="PF15931">
    <property type="entry name" value="DUF4747"/>
    <property type="match status" value="1"/>
</dbReference>
<dbReference type="InterPro" id="IPR031832">
    <property type="entry name" value="DUF4747"/>
</dbReference>
<evidence type="ECO:0000256" key="1">
    <source>
        <dbReference type="ARBA" id="ARBA00004613"/>
    </source>
</evidence>
<evidence type="ECO:0000256" key="2">
    <source>
        <dbReference type="ARBA" id="ARBA00022525"/>
    </source>
</evidence>
<dbReference type="Proteomes" id="UP000284902">
    <property type="component" value="Unassembled WGS sequence"/>
</dbReference>
<dbReference type="GO" id="GO:0005576">
    <property type="term" value="C:extracellular region"/>
    <property type="evidence" value="ECO:0007669"/>
    <property type="project" value="UniProtKB-SubCell"/>
</dbReference>
<name>A0A414P1Q4_9FIRM</name>
<dbReference type="RefSeq" id="WP_118213198.1">
    <property type="nucleotide sequence ID" value="NZ_JAQEAN010000045.1"/>
</dbReference>
<reference evidence="3 4" key="1">
    <citation type="submission" date="2018-08" db="EMBL/GenBank/DDBJ databases">
        <title>A genome reference for cultivated species of the human gut microbiota.</title>
        <authorList>
            <person name="Zou Y."/>
            <person name="Xue W."/>
            <person name="Luo G."/>
        </authorList>
    </citation>
    <scope>NUCLEOTIDE SEQUENCE [LARGE SCALE GENOMIC DNA]</scope>
    <source>
        <strain evidence="3 4">AM25-1LB</strain>
    </source>
</reference>
<dbReference type="PROSITE" id="PS50276">
    <property type="entry name" value="PANCREATIC_HORMONE_2"/>
    <property type="match status" value="1"/>
</dbReference>
<dbReference type="EMBL" id="QRHG01000042">
    <property type="protein sequence ID" value="RHF57505.1"/>
    <property type="molecule type" value="Genomic_DNA"/>
</dbReference>
<evidence type="ECO:0000313" key="3">
    <source>
        <dbReference type="EMBL" id="RHF57505.1"/>
    </source>
</evidence>
<proteinExistence type="predicted"/>
<sequence length="308" mass="35801">MERVVYFSKVSMNSEEVYDLVENYELRFEITRNILSMIEHDFEFVKEFPYITEEGEKGINKVTYVLSIKDQDDESIHGVLDRTASIFVKERDEITGEMKSKPVENTEDIEFYYDVLHEYVAFISRRRFGKNMFNEALGEILNECARKKDLKYSFYVESFNLGMSIEEMQEAVKEDKDIRELRITYRPANPDECLIDKAIEAKEKERLKESNATERSIIYKAKGKTNINGGAEIIQDDLKQLVTMNEDIPILDLTQRGYVVVTSVNKNGDVKTTTDTKPFVKITNGMYEFVNTAKKGIREILRKGNICD</sequence>
<dbReference type="AlphaFoldDB" id="A0A414P1Q4"/>
<organism evidence="3 4">
    <name type="scientific">[Ruminococcus] lactaris</name>
    <dbReference type="NCBI Taxonomy" id="46228"/>
    <lineage>
        <taxon>Bacteria</taxon>
        <taxon>Bacillati</taxon>
        <taxon>Bacillota</taxon>
        <taxon>Clostridia</taxon>
        <taxon>Lachnospirales</taxon>
        <taxon>Lachnospiraceae</taxon>
        <taxon>Mediterraneibacter</taxon>
    </lineage>
</organism>
<evidence type="ECO:0008006" key="5">
    <source>
        <dbReference type="Google" id="ProtNLM"/>
    </source>
</evidence>
<comment type="caution">
    <text evidence="3">The sequence shown here is derived from an EMBL/GenBank/DDBJ whole genome shotgun (WGS) entry which is preliminary data.</text>
</comment>
<accession>A0A414P1Q4</accession>
<dbReference type="InterPro" id="IPR020392">
    <property type="entry name" value="Pancreatic_hormone-like_CS"/>
</dbReference>
<protein>
    <recommendedName>
        <fullName evidence="5">DUF4747 family protein</fullName>
    </recommendedName>
</protein>
<comment type="subcellular location">
    <subcellularLocation>
        <location evidence="1">Secreted</location>
    </subcellularLocation>
</comment>
<dbReference type="PROSITE" id="PS00265">
    <property type="entry name" value="PANCREATIC_HORMONE_1"/>
    <property type="match status" value="1"/>
</dbReference>
<gene>
    <name evidence="3" type="ORF">DW672_11940</name>
</gene>
<evidence type="ECO:0000313" key="4">
    <source>
        <dbReference type="Proteomes" id="UP000284902"/>
    </source>
</evidence>
<keyword evidence="2" id="KW-0964">Secreted</keyword>